<evidence type="ECO:0000313" key="4">
    <source>
        <dbReference type="Proteomes" id="UP000199392"/>
    </source>
</evidence>
<gene>
    <name evidence="3" type="ORF">SAMN04488050_111165</name>
</gene>
<dbReference type="PANTHER" id="PTHR11365:SF10">
    <property type="entry name" value="HYDANTOINASE_OXOPROLINASE"/>
    <property type="match status" value="1"/>
</dbReference>
<dbReference type="AlphaFoldDB" id="A0A1I6VJK2"/>
<dbReference type="Gene3D" id="3.30.420.40">
    <property type="match status" value="1"/>
</dbReference>
<dbReference type="InterPro" id="IPR002821">
    <property type="entry name" value="Hydantoinase_A"/>
</dbReference>
<keyword evidence="4" id="KW-1185">Reference proteome</keyword>
<protein>
    <submittedName>
        <fullName evidence="3">Hydantoinase/oxoprolinase</fullName>
    </submittedName>
</protein>
<dbReference type="Pfam" id="PF01968">
    <property type="entry name" value="Hydantoinase_A"/>
    <property type="match status" value="1"/>
</dbReference>
<evidence type="ECO:0000313" key="3">
    <source>
        <dbReference type="EMBL" id="SFT13801.1"/>
    </source>
</evidence>
<dbReference type="EMBL" id="FOZW01000011">
    <property type="protein sequence ID" value="SFT13801.1"/>
    <property type="molecule type" value="Genomic_DNA"/>
</dbReference>
<evidence type="ECO:0000259" key="2">
    <source>
        <dbReference type="Pfam" id="PF05378"/>
    </source>
</evidence>
<dbReference type="PANTHER" id="PTHR11365">
    <property type="entry name" value="5-OXOPROLINASE RELATED"/>
    <property type="match status" value="1"/>
</dbReference>
<dbReference type="Pfam" id="PF05378">
    <property type="entry name" value="Hydant_A_N"/>
    <property type="match status" value="1"/>
</dbReference>
<sequence length="524" mass="54644">MYRVGIDVGGTNTDAVVLKGNEVLAGIKASTTEDVTSGVFEALEQVIAASGIDRARIGAVMIGTTHFTNAVIERRHLDPVAAIRLGLPSGAGLPPMVDWPEDIREMVGDHGYQVKGGYEFDGRVLSPLDEGEIRRIAGEIREKGIRAASVTGVFSGVNDAMELRTREILLEECSGLSVVLSRDIGRHGLLARESAAIMNASLLRLADKTVQAFGHALEQAGVKAPFFITQNDGTLMAADTVRAFPVLTFASGPTNSMRGAAFLTGLKEAIVVDVGGTTSDVGALSHGFPRQASTSVDIGGVRTNFRMPDVFSIGLGGGSLVKGTPENVVIGPQSVGYRVRQEALVFGGQTLTATDIAVATGKAEIGDAALLASVDAELVTAAAKQMTEMFETCVERARISAEPVPVIAVGGGSVLMPDQIGDLQVIRPENFAVANAVGAAIAQISGETDRIFSLTDGVTRDSALAEAEAEARAQAIAAGAVAETIEVIEREDMPLAYLPGNATRIHVKVVGEMGALAEMEVENA</sequence>
<dbReference type="Proteomes" id="UP000199392">
    <property type="component" value="Unassembled WGS sequence"/>
</dbReference>
<dbReference type="InterPro" id="IPR045079">
    <property type="entry name" value="Oxoprolinase-like"/>
</dbReference>
<dbReference type="STRING" id="311180.SAMN04488050_111165"/>
<dbReference type="OrthoDB" id="9759608at2"/>
<organism evidence="3 4">
    <name type="scientific">Alloyangia pacifica</name>
    <dbReference type="NCBI Taxonomy" id="311180"/>
    <lineage>
        <taxon>Bacteria</taxon>
        <taxon>Pseudomonadati</taxon>
        <taxon>Pseudomonadota</taxon>
        <taxon>Alphaproteobacteria</taxon>
        <taxon>Rhodobacterales</taxon>
        <taxon>Roseobacteraceae</taxon>
        <taxon>Alloyangia</taxon>
    </lineage>
</organism>
<feature type="domain" description="Hydantoinase/oxoprolinase N-terminal" evidence="2">
    <location>
        <begin position="3"/>
        <end position="173"/>
    </location>
</feature>
<accession>A0A1I6VJK2</accession>
<name>A0A1I6VJK2_9RHOB</name>
<feature type="domain" description="Hydantoinase A/oxoprolinase" evidence="1">
    <location>
        <begin position="192"/>
        <end position="394"/>
    </location>
</feature>
<dbReference type="RefSeq" id="WP_092428395.1">
    <property type="nucleotide sequence ID" value="NZ_FNCL01000011.1"/>
</dbReference>
<proteinExistence type="predicted"/>
<dbReference type="GO" id="GO:0016787">
    <property type="term" value="F:hydrolase activity"/>
    <property type="evidence" value="ECO:0007669"/>
    <property type="project" value="InterPro"/>
</dbReference>
<evidence type="ECO:0000259" key="1">
    <source>
        <dbReference type="Pfam" id="PF01968"/>
    </source>
</evidence>
<dbReference type="SUPFAM" id="SSF53067">
    <property type="entry name" value="Actin-like ATPase domain"/>
    <property type="match status" value="2"/>
</dbReference>
<reference evidence="4" key="1">
    <citation type="submission" date="2016-10" db="EMBL/GenBank/DDBJ databases">
        <authorList>
            <person name="Varghese N."/>
            <person name="Submissions S."/>
        </authorList>
    </citation>
    <scope>NUCLEOTIDE SEQUENCE [LARGE SCALE GENOMIC DNA]</scope>
    <source>
        <strain evidence="4">DSM 26894</strain>
    </source>
</reference>
<dbReference type="InterPro" id="IPR043129">
    <property type="entry name" value="ATPase_NBD"/>
</dbReference>
<dbReference type="InterPro" id="IPR008040">
    <property type="entry name" value="Hydant_A_N"/>
</dbReference>